<dbReference type="InterPro" id="IPR033646">
    <property type="entry name" value="CLU-central"/>
</dbReference>
<dbReference type="GO" id="GO:0005737">
    <property type="term" value="C:cytoplasm"/>
    <property type="evidence" value="ECO:0007669"/>
    <property type="project" value="TreeGrafter"/>
</dbReference>
<feature type="domain" description="Clu" evidence="2">
    <location>
        <begin position="189"/>
        <end position="454"/>
    </location>
</feature>
<protein>
    <recommendedName>
        <fullName evidence="2">Clu domain-containing protein</fullName>
    </recommendedName>
</protein>
<dbReference type="Proteomes" id="UP000241769">
    <property type="component" value="Unassembled WGS sequence"/>
</dbReference>
<dbReference type="GO" id="GO:0048312">
    <property type="term" value="P:intracellular distribution of mitochondria"/>
    <property type="evidence" value="ECO:0007669"/>
    <property type="project" value="TreeGrafter"/>
</dbReference>
<dbReference type="PANTHER" id="PTHR12601">
    <property type="entry name" value="EUKARYOTIC TRANSLATION INITIATION FACTOR 3 SUBUNIT EIF-3"/>
    <property type="match status" value="1"/>
</dbReference>
<sequence>MGNRLSRVDDRTVDSSPAVPPAVCTCNATAPRTDVQDGTQVKTADNNDAAKSYEQQLLEKEKIIQLLVNRLRRYEDIALPLSTDSDDTDSTIDKTKRGERYRFYKPSFGMYEPTSISSGGSSMGSGLAGSSTQRDDCYQLSDDSIVGSEDYEVEEVEVEEGVEETEKQILEKSVQDKTRTVKDKIFEECQLIIDNMIDHVDRTGNSAYRDWNGEYQKYYGEFVKLVSPRQVTQIKNPDINPDVMDNLNRVSQQFADTATIYAKIIISESELPLQRKSIKPIDIGGVAGGMKYRVQNIMFKFAFDILLVEEPPMWMYGGSQADHRAAAKAAGNEMKGLEAHSSTYVEGLSYPMMALVDYLGFRVVAMAVLPIDKTTLVYGSDDGGATVRDSDPELSSKMKLAAERLNLKGHVTGHNAENSKEIYGPGDIEGHRGHDGRLYVVDFARLMPPADPSTRLQIKPRSVFYECLRPEIVLTHPTPLCSDAFTSDPEEKKRKENNDQVRAATKNLLSTNIESTVTIQNRVAPLWKNVLTSGLDTETKQKIFFLTTLIHFEGANFRYLGKIWSTVEDEVLKKVIMSVAIARCAKSELREIMRLRMRQVQAPSDEDFKGVVARFLNQLIGNSKNSKLYWKRDLCRQLRDWFWFDLSPQQIEEFDVHKMADLRVLLNTTLLLSSIEVLSETREILKSNEKIARLQLTPLDIKVIRARTKQRSDIYFSYGMLTMQRVKKTKEKADMKEKNEVYTDYLRKQISLAAAHLLFAVVNNPASGLYLLCWADANIELAKVLQGKVSDFTYRQIYSSIFRSYKILPDCSGRSEMLEEVSRLHAKVCEDAGDVKKRDFLLRLAGQAHSSEFDWRSISFMSILHDSI</sequence>
<dbReference type="InterPro" id="IPR027523">
    <property type="entry name" value="CLU_prot"/>
</dbReference>
<dbReference type="InParanoid" id="A0A2P6NJC8"/>
<keyword evidence="4" id="KW-1185">Reference proteome</keyword>
<dbReference type="PANTHER" id="PTHR12601:SF6">
    <property type="entry name" value="CLUSTERED MITOCHONDRIA PROTEIN HOMOLOG"/>
    <property type="match status" value="1"/>
</dbReference>
<evidence type="ECO:0000256" key="1">
    <source>
        <dbReference type="SAM" id="MobiDB-lite"/>
    </source>
</evidence>
<evidence type="ECO:0000313" key="3">
    <source>
        <dbReference type="EMBL" id="PRP84060.1"/>
    </source>
</evidence>
<reference evidence="3 4" key="1">
    <citation type="journal article" date="2018" name="Genome Biol. Evol.">
        <title>Multiple Roots of Fruiting Body Formation in Amoebozoa.</title>
        <authorList>
            <person name="Hillmann F."/>
            <person name="Forbes G."/>
            <person name="Novohradska S."/>
            <person name="Ferling I."/>
            <person name="Riege K."/>
            <person name="Groth M."/>
            <person name="Westermann M."/>
            <person name="Marz M."/>
            <person name="Spaller T."/>
            <person name="Winckler T."/>
            <person name="Schaap P."/>
            <person name="Glockner G."/>
        </authorList>
    </citation>
    <scope>NUCLEOTIDE SEQUENCE [LARGE SCALE GENOMIC DNA]</scope>
    <source>
        <strain evidence="3 4">Jena</strain>
    </source>
</reference>
<dbReference type="EMBL" id="MDYQ01000070">
    <property type="protein sequence ID" value="PRP84060.1"/>
    <property type="molecule type" value="Genomic_DNA"/>
</dbReference>
<accession>A0A2P6NJC8</accession>
<dbReference type="Pfam" id="PF13236">
    <property type="entry name" value="CLU"/>
    <property type="match status" value="1"/>
</dbReference>
<evidence type="ECO:0000259" key="2">
    <source>
        <dbReference type="PROSITE" id="PS51823"/>
    </source>
</evidence>
<dbReference type="GO" id="GO:0003729">
    <property type="term" value="F:mRNA binding"/>
    <property type="evidence" value="ECO:0007669"/>
    <property type="project" value="TreeGrafter"/>
</dbReference>
<feature type="region of interest" description="Disordered" evidence="1">
    <location>
        <begin position="115"/>
        <end position="134"/>
    </location>
</feature>
<proteinExistence type="predicted"/>
<dbReference type="PROSITE" id="PS51823">
    <property type="entry name" value="CLU"/>
    <property type="match status" value="1"/>
</dbReference>
<gene>
    <name evidence="3" type="ORF">PROFUN_08522</name>
</gene>
<dbReference type="InterPro" id="IPR025697">
    <property type="entry name" value="CLU_dom"/>
</dbReference>
<dbReference type="AlphaFoldDB" id="A0A2P6NJC8"/>
<comment type="caution">
    <text evidence="3">The sequence shown here is derived from an EMBL/GenBank/DDBJ whole genome shotgun (WGS) entry which is preliminary data.</text>
</comment>
<feature type="region of interest" description="Disordered" evidence="1">
    <location>
        <begin position="1"/>
        <end position="20"/>
    </location>
</feature>
<dbReference type="Pfam" id="PF12807">
    <property type="entry name" value="eIF3_p135"/>
    <property type="match status" value="1"/>
</dbReference>
<evidence type="ECO:0000313" key="4">
    <source>
        <dbReference type="Proteomes" id="UP000241769"/>
    </source>
</evidence>
<organism evidence="3 4">
    <name type="scientific">Planoprotostelium fungivorum</name>
    <dbReference type="NCBI Taxonomy" id="1890364"/>
    <lineage>
        <taxon>Eukaryota</taxon>
        <taxon>Amoebozoa</taxon>
        <taxon>Evosea</taxon>
        <taxon>Variosea</taxon>
        <taxon>Cavosteliida</taxon>
        <taxon>Cavosteliaceae</taxon>
        <taxon>Planoprotostelium</taxon>
    </lineage>
</organism>
<feature type="compositionally biased region" description="Basic and acidic residues" evidence="1">
    <location>
        <begin position="1"/>
        <end position="13"/>
    </location>
</feature>
<name>A0A2P6NJC8_9EUKA</name>
<dbReference type="OrthoDB" id="626167at2759"/>